<protein>
    <recommendedName>
        <fullName evidence="3">DH domain-containing protein</fullName>
    </recommendedName>
</protein>
<reference evidence="1" key="2">
    <citation type="submission" date="2023-06" db="EMBL/GenBank/DDBJ databases">
        <authorList>
            <consortium name="Lawrence Berkeley National Laboratory"/>
            <person name="Haridas S."/>
            <person name="Hensen N."/>
            <person name="Bonometti L."/>
            <person name="Westerberg I."/>
            <person name="Brannstrom I.O."/>
            <person name="Guillou S."/>
            <person name="Cros-Aarteil S."/>
            <person name="Calhoun S."/>
            <person name="Kuo A."/>
            <person name="Mondo S."/>
            <person name="Pangilinan J."/>
            <person name="Riley R."/>
            <person name="Labutti K."/>
            <person name="Andreopoulos B."/>
            <person name="Lipzen A."/>
            <person name="Chen C."/>
            <person name="Yanf M."/>
            <person name="Daum C."/>
            <person name="Ng V."/>
            <person name="Clum A."/>
            <person name="Steindorff A."/>
            <person name="Ohm R."/>
            <person name="Martin F."/>
            <person name="Silar P."/>
            <person name="Natvig D."/>
            <person name="Lalanne C."/>
            <person name="Gautier V."/>
            <person name="Ament-Velasquez S.L."/>
            <person name="Kruys A."/>
            <person name="Hutchinson M.I."/>
            <person name="Powell A.J."/>
            <person name="Barry K."/>
            <person name="Miller A.N."/>
            <person name="Grigoriev I.V."/>
            <person name="Debuchy R."/>
            <person name="Gladieux P."/>
            <person name="Thoren M.H."/>
            <person name="Johannesson H."/>
        </authorList>
    </citation>
    <scope>NUCLEOTIDE SEQUENCE</scope>
    <source>
        <strain evidence="1">CBS 955.72</strain>
    </source>
</reference>
<sequence>MAIEHTPFVLDAIKGMLAARNESPSMDPSIWIDDLLRVKRGHFRDEPPCPTDLLVDEFLAQERLFFNQLEDLPTVEKQLQILNLLVREKLTAIFTPLHEFMNVQLRFLLDIERNLLRPPKYQRWSLAFREWSRHDLYGELIGNETRSKAMLRVRLGSAEGPGSKCSPQVDAIAACFKLVSLPALSMLGHLEFLEGLEHHITGVDDIRRADITESRNIFLQAHKDISRVVQQEDLSEVVSHLKQNAISRVGQMFNQLGELLMYDSAVRVLNIQTPPQLPRSRCRMYTFEKMLIFAEDVPQSRLSRAQLSPVPATLRFKCIVKLSKTEAIVPMSSKHHFSLDHI</sequence>
<name>A0AAJ0HT15_9PEZI</name>
<proteinExistence type="predicted"/>
<dbReference type="InterPro" id="IPR035899">
    <property type="entry name" value="DBL_dom_sf"/>
</dbReference>
<gene>
    <name evidence="1" type="ORF">B0T25DRAFT_565545</name>
</gene>
<dbReference type="AlphaFoldDB" id="A0AAJ0HT15"/>
<keyword evidence="2" id="KW-1185">Reference proteome</keyword>
<dbReference type="EMBL" id="JAUIQD010000002">
    <property type="protein sequence ID" value="KAK3360661.1"/>
    <property type="molecule type" value="Genomic_DNA"/>
</dbReference>
<dbReference type="SUPFAM" id="SSF48065">
    <property type="entry name" value="DBL homology domain (DH-domain)"/>
    <property type="match status" value="1"/>
</dbReference>
<organism evidence="1 2">
    <name type="scientific">Lasiosphaeria hispida</name>
    <dbReference type="NCBI Taxonomy" id="260671"/>
    <lineage>
        <taxon>Eukaryota</taxon>
        <taxon>Fungi</taxon>
        <taxon>Dikarya</taxon>
        <taxon>Ascomycota</taxon>
        <taxon>Pezizomycotina</taxon>
        <taxon>Sordariomycetes</taxon>
        <taxon>Sordariomycetidae</taxon>
        <taxon>Sordariales</taxon>
        <taxon>Lasiosphaeriaceae</taxon>
        <taxon>Lasiosphaeria</taxon>
    </lineage>
</organism>
<comment type="caution">
    <text evidence="1">The sequence shown here is derived from an EMBL/GenBank/DDBJ whole genome shotgun (WGS) entry which is preliminary data.</text>
</comment>
<reference evidence="1" key="1">
    <citation type="journal article" date="2023" name="Mol. Phylogenet. Evol.">
        <title>Genome-scale phylogeny and comparative genomics of the fungal order Sordariales.</title>
        <authorList>
            <person name="Hensen N."/>
            <person name="Bonometti L."/>
            <person name="Westerberg I."/>
            <person name="Brannstrom I.O."/>
            <person name="Guillou S."/>
            <person name="Cros-Aarteil S."/>
            <person name="Calhoun S."/>
            <person name="Haridas S."/>
            <person name="Kuo A."/>
            <person name="Mondo S."/>
            <person name="Pangilinan J."/>
            <person name="Riley R."/>
            <person name="LaButti K."/>
            <person name="Andreopoulos B."/>
            <person name="Lipzen A."/>
            <person name="Chen C."/>
            <person name="Yan M."/>
            <person name="Daum C."/>
            <person name="Ng V."/>
            <person name="Clum A."/>
            <person name="Steindorff A."/>
            <person name="Ohm R.A."/>
            <person name="Martin F."/>
            <person name="Silar P."/>
            <person name="Natvig D.O."/>
            <person name="Lalanne C."/>
            <person name="Gautier V."/>
            <person name="Ament-Velasquez S.L."/>
            <person name="Kruys A."/>
            <person name="Hutchinson M.I."/>
            <person name="Powell A.J."/>
            <person name="Barry K."/>
            <person name="Miller A.N."/>
            <person name="Grigoriev I.V."/>
            <person name="Debuchy R."/>
            <person name="Gladieux P."/>
            <person name="Hiltunen Thoren M."/>
            <person name="Johannesson H."/>
        </authorList>
    </citation>
    <scope>NUCLEOTIDE SEQUENCE</scope>
    <source>
        <strain evidence="1">CBS 955.72</strain>
    </source>
</reference>
<evidence type="ECO:0000313" key="1">
    <source>
        <dbReference type="EMBL" id="KAK3360661.1"/>
    </source>
</evidence>
<evidence type="ECO:0008006" key="3">
    <source>
        <dbReference type="Google" id="ProtNLM"/>
    </source>
</evidence>
<dbReference type="Proteomes" id="UP001275084">
    <property type="component" value="Unassembled WGS sequence"/>
</dbReference>
<accession>A0AAJ0HT15</accession>
<evidence type="ECO:0000313" key="2">
    <source>
        <dbReference type="Proteomes" id="UP001275084"/>
    </source>
</evidence>